<comment type="caution">
    <text evidence="2">The sequence shown here is derived from an EMBL/GenBank/DDBJ whole genome shotgun (WGS) entry which is preliminary data.</text>
</comment>
<reference evidence="2" key="1">
    <citation type="journal article" date="2020" name="mSystems">
        <title>Genome- and Community-Level Interaction Insights into Carbon Utilization and Element Cycling Functions of Hydrothermarchaeota in Hydrothermal Sediment.</title>
        <authorList>
            <person name="Zhou Z."/>
            <person name="Liu Y."/>
            <person name="Xu W."/>
            <person name="Pan J."/>
            <person name="Luo Z.H."/>
            <person name="Li M."/>
        </authorList>
    </citation>
    <scope>NUCLEOTIDE SEQUENCE [LARGE SCALE GENOMIC DNA]</scope>
    <source>
        <strain evidence="2">SpSt-477</strain>
    </source>
</reference>
<keyword evidence="1" id="KW-0175">Coiled coil</keyword>
<feature type="coiled-coil region" evidence="1">
    <location>
        <begin position="84"/>
        <end position="133"/>
    </location>
</feature>
<dbReference type="EMBL" id="DSUH01000005">
    <property type="protein sequence ID" value="HGU31239.1"/>
    <property type="molecule type" value="Genomic_DNA"/>
</dbReference>
<protein>
    <submittedName>
        <fullName evidence="2">Uncharacterized protein</fullName>
    </submittedName>
</protein>
<gene>
    <name evidence="2" type="ORF">ENS29_00100</name>
</gene>
<accession>A0A7C4MR95</accession>
<dbReference type="AlphaFoldDB" id="A0A7C4MR95"/>
<evidence type="ECO:0000256" key="1">
    <source>
        <dbReference type="SAM" id="Coils"/>
    </source>
</evidence>
<name>A0A7C4MR95_9BACT</name>
<sequence length="140" mass="15527">MALSLYDKAHLVAAAIRVLTHTQKTAPTLSSISELLGISQEETAWMLHVLATNDIVTEVTAGSITRYFLADVSRIETLPKQPTESQLDQELAKFKNARQEMESKAQSILAEQAEKQKSRFAEIEKKLKEATASRAKKSPT</sequence>
<proteinExistence type="predicted"/>
<organism evidence="2">
    <name type="scientific">Desulfatirhabdium butyrativorans</name>
    <dbReference type="NCBI Taxonomy" id="340467"/>
    <lineage>
        <taxon>Bacteria</taxon>
        <taxon>Pseudomonadati</taxon>
        <taxon>Thermodesulfobacteriota</taxon>
        <taxon>Desulfobacteria</taxon>
        <taxon>Desulfobacterales</taxon>
        <taxon>Desulfatirhabdiaceae</taxon>
        <taxon>Desulfatirhabdium</taxon>
    </lineage>
</organism>
<evidence type="ECO:0000313" key="2">
    <source>
        <dbReference type="EMBL" id="HGU31239.1"/>
    </source>
</evidence>